<keyword evidence="2" id="KW-1133">Transmembrane helix</keyword>
<dbReference type="GO" id="GO:0004343">
    <property type="term" value="F:glucosamine 6-phosphate N-acetyltransferase activity"/>
    <property type="evidence" value="ECO:0007669"/>
    <property type="project" value="UniProtKB-UniRule"/>
</dbReference>
<dbReference type="PANTHER" id="PTHR13355">
    <property type="entry name" value="GLUCOSAMINE 6-PHOSPHATE N-ACETYLTRANSFERASE"/>
    <property type="match status" value="1"/>
</dbReference>
<dbReference type="InterPro" id="IPR039143">
    <property type="entry name" value="GNPNAT1-like"/>
</dbReference>
<evidence type="ECO:0000256" key="1">
    <source>
        <dbReference type="RuleBase" id="RU365086"/>
    </source>
</evidence>
<dbReference type="AlphaFoldDB" id="A0A8I6AKF3"/>
<dbReference type="EC" id="2.3.1.4" evidence="1"/>
<dbReference type="UniPathway" id="UPA00113">
    <property type="reaction ID" value="UER00529"/>
</dbReference>
<feature type="transmembrane region" description="Helical" evidence="2">
    <location>
        <begin position="165"/>
        <end position="187"/>
    </location>
</feature>
<keyword evidence="2" id="KW-0472">Membrane</keyword>
<proteinExistence type="evidence at protein level"/>
<dbReference type="PANTHER" id="PTHR13355:SF11">
    <property type="entry name" value="GLUCOSAMINE 6-PHOSPHATE N-ACETYLTRANSFERASE"/>
    <property type="match status" value="1"/>
</dbReference>
<dbReference type="RGD" id="1563144">
    <property type="gene designation" value="Gnpnat1"/>
</dbReference>
<dbReference type="GO" id="GO:0006048">
    <property type="term" value="P:UDP-N-acetylglucosamine biosynthetic process"/>
    <property type="evidence" value="ECO:0007669"/>
    <property type="project" value="UniProtKB-UniRule"/>
</dbReference>
<dbReference type="Gene3D" id="3.40.630.30">
    <property type="match status" value="1"/>
</dbReference>
<reference evidence="3" key="2">
    <citation type="submission" date="2025-08" db="UniProtKB">
        <authorList>
            <consortium name="Ensembl"/>
        </authorList>
    </citation>
    <scope>IDENTIFICATION</scope>
    <source>
        <strain evidence="3">Brown Norway</strain>
    </source>
</reference>
<comment type="subunit">
    <text evidence="1">Homodimer.</text>
</comment>
<keyword evidence="1" id="KW-0012">Acyltransferase</keyword>
<keyword evidence="4" id="KW-1185">Reference proteome</keyword>
<reference evidence="3" key="3">
    <citation type="submission" date="2025-09" db="UniProtKB">
        <authorList>
            <consortium name="Ensembl"/>
        </authorList>
    </citation>
    <scope>IDENTIFICATION</scope>
    <source>
        <strain evidence="3">Brown Norway</strain>
    </source>
</reference>
<keyword evidence="2" id="KW-0812">Transmembrane</keyword>
<name>A0A8I6AKF3_RAT</name>
<organism evidence="3 4">
    <name type="scientific">Rattus norvegicus</name>
    <name type="common">Rat</name>
    <dbReference type="NCBI Taxonomy" id="10116"/>
    <lineage>
        <taxon>Eukaryota</taxon>
        <taxon>Metazoa</taxon>
        <taxon>Chordata</taxon>
        <taxon>Craniata</taxon>
        <taxon>Vertebrata</taxon>
        <taxon>Euteleostomi</taxon>
        <taxon>Mammalia</taxon>
        <taxon>Eutheria</taxon>
        <taxon>Euarchontoglires</taxon>
        <taxon>Glires</taxon>
        <taxon>Rodentia</taxon>
        <taxon>Myomorpha</taxon>
        <taxon>Muroidea</taxon>
        <taxon>Muridae</taxon>
        <taxon>Murinae</taxon>
        <taxon>Rattus</taxon>
    </lineage>
</organism>
<evidence type="ECO:0007829" key="6">
    <source>
        <dbReference type="PeptideAtlas" id="A0A8I6AKF3"/>
    </source>
</evidence>
<dbReference type="AGR" id="RGD:1563144"/>
<evidence type="ECO:0000313" key="3">
    <source>
        <dbReference type="Ensembl" id="ENSRNOP00000093866.2"/>
    </source>
</evidence>
<evidence type="ECO:0000313" key="4">
    <source>
        <dbReference type="Proteomes" id="UP000002494"/>
    </source>
</evidence>
<dbReference type="GO" id="GO:0010008">
    <property type="term" value="C:endosome membrane"/>
    <property type="evidence" value="ECO:0007669"/>
    <property type="project" value="UniProtKB-SubCell"/>
</dbReference>
<dbReference type="GO" id="GO:0000139">
    <property type="term" value="C:Golgi membrane"/>
    <property type="evidence" value="ECO:0007669"/>
    <property type="project" value="UniProtKB-SubCell"/>
</dbReference>
<gene>
    <name evidence="3 5" type="primary">Gnpnat1</name>
</gene>
<comment type="catalytic activity">
    <reaction evidence="1">
        <text>D-glucosamine 6-phosphate + acetyl-CoA = N-acetyl-D-glucosamine 6-phosphate + CoA + H(+)</text>
        <dbReference type="Rhea" id="RHEA:10292"/>
        <dbReference type="ChEBI" id="CHEBI:15378"/>
        <dbReference type="ChEBI" id="CHEBI:57287"/>
        <dbReference type="ChEBI" id="CHEBI:57288"/>
        <dbReference type="ChEBI" id="CHEBI:57513"/>
        <dbReference type="ChEBI" id="CHEBI:58725"/>
        <dbReference type="EC" id="2.3.1.4"/>
    </reaction>
</comment>
<dbReference type="Ensembl" id="ENSRNOT00000115628.2">
    <property type="protein sequence ID" value="ENSRNOP00000093866.2"/>
    <property type="gene ID" value="ENSRNOG00000008641.8"/>
</dbReference>
<comment type="similarity">
    <text evidence="1">Belongs to the acetyltransferase family. GNA1 subfamily.</text>
</comment>
<accession>A0A8I6AKF3</accession>
<evidence type="ECO:0000313" key="5">
    <source>
        <dbReference type="RGD" id="1563144"/>
    </source>
</evidence>
<keyword evidence="1" id="KW-0808">Transferase</keyword>
<protein>
    <recommendedName>
        <fullName evidence="1">Glucosamine 6-phosphate N-acetyltransferase</fullName>
        <ecNumber evidence="1">2.3.1.4</ecNumber>
    </recommendedName>
</protein>
<sequence>MKPDETPMFDPSLLKEVDWSQNTAIFSPAISPMHPGEGLVLRPLCTADLNKGFFKVLGQLTETGVVSPEQFMKSFEHMKKSGDYYVTVVEDVTLGQIVATATLIIEHKFIHSCAKSSFLLLQPVSSLTTRLKNAVVCQCSATRGCLWLLGVQMIRKGGDFLTKGIYFQLESFLALYFSTVCLPFLVVKSMGSKQLCHLLSAAHF</sequence>
<evidence type="ECO:0000256" key="2">
    <source>
        <dbReference type="SAM" id="Phobius"/>
    </source>
</evidence>
<keyword evidence="6" id="KW-1267">Proteomics identification</keyword>
<comment type="pathway">
    <text evidence="1">Nucleotide-sugar biosynthesis; UDP-N-acetyl-alpha-D-glucosamine biosynthesis; N-acetyl-alpha-D-glucosamine 1-phosphate from alpha-D-glucosamine 6-phosphate (route I): step 1/2.</text>
</comment>
<dbReference type="Proteomes" id="UP000002494">
    <property type="component" value="Chromosome 15"/>
</dbReference>
<reference evidence="3" key="1">
    <citation type="submission" date="2024-01" db="EMBL/GenBank/DDBJ databases">
        <title>GRCr8: a new rat reference genome assembly contstructed from accurate long reads and long range scaffolding.</title>
        <authorList>
            <person name="Doris P.A."/>
            <person name="Kalbfleisch T."/>
            <person name="Li K."/>
            <person name="Howe K."/>
            <person name="Wood J."/>
        </authorList>
    </citation>
    <scope>NUCLEOTIDE SEQUENCE [LARGE SCALE GENOMIC DNA]</scope>
    <source>
        <strain evidence="3">Brown Norway</strain>
    </source>
</reference>
<dbReference type="GeneTree" id="ENSGT00390000008666"/>